<reference evidence="1 2" key="1">
    <citation type="submission" date="2019-01" db="EMBL/GenBank/DDBJ databases">
        <title>Ktedonosporobacter rubrisoli SCAWS-G2.</title>
        <authorList>
            <person name="Huang Y."/>
            <person name="Yan B."/>
        </authorList>
    </citation>
    <scope>NUCLEOTIDE SEQUENCE [LARGE SCALE GENOMIC DNA]</scope>
    <source>
        <strain evidence="1 2">SCAWS-G2</strain>
    </source>
</reference>
<proteinExistence type="predicted"/>
<dbReference type="Gene3D" id="1.25.40.10">
    <property type="entry name" value="Tetratricopeptide repeat domain"/>
    <property type="match status" value="1"/>
</dbReference>
<dbReference type="RefSeq" id="WP_129893818.1">
    <property type="nucleotide sequence ID" value="NZ_CP035758.1"/>
</dbReference>
<evidence type="ECO:0000313" key="2">
    <source>
        <dbReference type="Proteomes" id="UP000290365"/>
    </source>
</evidence>
<organism evidence="1 2">
    <name type="scientific">Ktedonosporobacter rubrisoli</name>
    <dbReference type="NCBI Taxonomy" id="2509675"/>
    <lineage>
        <taxon>Bacteria</taxon>
        <taxon>Bacillati</taxon>
        <taxon>Chloroflexota</taxon>
        <taxon>Ktedonobacteria</taxon>
        <taxon>Ktedonobacterales</taxon>
        <taxon>Ktedonosporobacteraceae</taxon>
        <taxon>Ktedonosporobacter</taxon>
    </lineage>
</organism>
<dbReference type="Proteomes" id="UP000290365">
    <property type="component" value="Chromosome"/>
</dbReference>
<dbReference type="InterPro" id="IPR011990">
    <property type="entry name" value="TPR-like_helical_dom_sf"/>
</dbReference>
<accession>A0A4P6K3I4</accession>
<protein>
    <submittedName>
        <fullName evidence="1">Uncharacterized protein</fullName>
    </submittedName>
</protein>
<sequence>MITQATQLKQQRKYQEALQVDEQAQRLRPRDSRVYAGRAVTLEELGCEQEAMQAVEEAIKRANLPKDRQILIGSHYLKALLLEKERHYDEALAALDNVFTHDLEHVPALQARARILSEQRSK</sequence>
<dbReference type="AlphaFoldDB" id="A0A4P6K3I4"/>
<keyword evidence="2" id="KW-1185">Reference proteome</keyword>
<dbReference type="SUPFAM" id="SSF48452">
    <property type="entry name" value="TPR-like"/>
    <property type="match status" value="1"/>
</dbReference>
<name>A0A4P6K3I4_KTERU</name>
<evidence type="ECO:0000313" key="1">
    <source>
        <dbReference type="EMBL" id="QBD82749.1"/>
    </source>
</evidence>
<dbReference type="KEGG" id="kbs:EPA93_45010"/>
<gene>
    <name evidence="1" type="ORF">EPA93_45010</name>
</gene>
<dbReference type="EMBL" id="CP035758">
    <property type="protein sequence ID" value="QBD82749.1"/>
    <property type="molecule type" value="Genomic_DNA"/>
</dbReference>